<feature type="domain" description="O-methyltransferase C-terminal" evidence="4">
    <location>
        <begin position="246"/>
        <end position="394"/>
    </location>
</feature>
<dbReference type="Proteomes" id="UP001302126">
    <property type="component" value="Unassembled WGS sequence"/>
</dbReference>
<protein>
    <submittedName>
        <fullName evidence="5">Demethylsterigmatocystin 6-O-methyltransferase</fullName>
    </submittedName>
</protein>
<dbReference type="SUPFAM" id="SSF53335">
    <property type="entry name" value="S-adenosyl-L-methionine-dependent methyltransferases"/>
    <property type="match status" value="1"/>
</dbReference>
<dbReference type="GO" id="GO:0008171">
    <property type="term" value="F:O-methyltransferase activity"/>
    <property type="evidence" value="ECO:0007669"/>
    <property type="project" value="InterPro"/>
</dbReference>
<dbReference type="InterPro" id="IPR016461">
    <property type="entry name" value="COMT-like"/>
</dbReference>
<keyword evidence="6" id="KW-1185">Reference proteome</keyword>
<dbReference type="InterPro" id="IPR029063">
    <property type="entry name" value="SAM-dependent_MTases_sf"/>
</dbReference>
<dbReference type="AlphaFoldDB" id="A0AAN6WJ12"/>
<sequence>MAFSPGFDLVKAAEALLEDAKKLQFGPSCDVGTQNELRAKIAGAGKKIAFEAALPVDVVKAEWMVITDVAVWHLFLNWKAFDLIPLNGSITFSELAKALDAQEQLIARLCSTLLVTGKLAPGPTPDSVSHSRVSPLYMTSSPISAFALVAVGNGMKPFSHWPEYFAKYGRREPVGQTHTPFGFGWDHPELPPWEVKALYPDYATAFTRSMKSREIFGGDMPIVGKTALYDMAWIGQVAQKRPKNEPLLVDVGGGLGQLLKEILENVDSVQPGQLVLQDRKEVIEEAKQAGDEVMRGVVMMEHDFHDEQPVKGALVYVLRRILLDYSDKLAIHILRQLAAALPENNPDARIIIMEPRLLDTLQTDNRMVDTTMLNLGGKLRNHKLYTEIAAAAGLKVVRFRIREGLPTCAVECVRA</sequence>
<gene>
    <name evidence="5" type="ORF">QBC35DRAFT_467906</name>
</gene>
<comment type="caution">
    <text evidence="5">The sequence shown here is derived from an EMBL/GenBank/DDBJ whole genome shotgun (WGS) entry which is preliminary data.</text>
</comment>
<dbReference type="InterPro" id="IPR001077">
    <property type="entry name" value="COMT_C"/>
</dbReference>
<dbReference type="EMBL" id="MU864623">
    <property type="protein sequence ID" value="KAK4182684.1"/>
    <property type="molecule type" value="Genomic_DNA"/>
</dbReference>
<dbReference type="Gene3D" id="3.40.50.150">
    <property type="entry name" value="Vaccinia Virus protein VP39"/>
    <property type="match status" value="1"/>
</dbReference>
<accession>A0AAN6WJ12</accession>
<proteinExistence type="predicted"/>
<organism evidence="5 6">
    <name type="scientific">Podospora australis</name>
    <dbReference type="NCBI Taxonomy" id="1536484"/>
    <lineage>
        <taxon>Eukaryota</taxon>
        <taxon>Fungi</taxon>
        <taxon>Dikarya</taxon>
        <taxon>Ascomycota</taxon>
        <taxon>Pezizomycotina</taxon>
        <taxon>Sordariomycetes</taxon>
        <taxon>Sordariomycetidae</taxon>
        <taxon>Sordariales</taxon>
        <taxon>Podosporaceae</taxon>
        <taxon>Podospora</taxon>
    </lineage>
</organism>
<evidence type="ECO:0000313" key="6">
    <source>
        <dbReference type="Proteomes" id="UP001302126"/>
    </source>
</evidence>
<evidence type="ECO:0000313" key="5">
    <source>
        <dbReference type="EMBL" id="KAK4182684.1"/>
    </source>
</evidence>
<evidence type="ECO:0000259" key="4">
    <source>
        <dbReference type="Pfam" id="PF00891"/>
    </source>
</evidence>
<reference evidence="5" key="1">
    <citation type="journal article" date="2023" name="Mol. Phylogenet. Evol.">
        <title>Genome-scale phylogeny and comparative genomics of the fungal order Sordariales.</title>
        <authorList>
            <person name="Hensen N."/>
            <person name="Bonometti L."/>
            <person name="Westerberg I."/>
            <person name="Brannstrom I.O."/>
            <person name="Guillou S."/>
            <person name="Cros-Aarteil S."/>
            <person name="Calhoun S."/>
            <person name="Haridas S."/>
            <person name="Kuo A."/>
            <person name="Mondo S."/>
            <person name="Pangilinan J."/>
            <person name="Riley R."/>
            <person name="LaButti K."/>
            <person name="Andreopoulos B."/>
            <person name="Lipzen A."/>
            <person name="Chen C."/>
            <person name="Yan M."/>
            <person name="Daum C."/>
            <person name="Ng V."/>
            <person name="Clum A."/>
            <person name="Steindorff A."/>
            <person name="Ohm R.A."/>
            <person name="Martin F."/>
            <person name="Silar P."/>
            <person name="Natvig D.O."/>
            <person name="Lalanne C."/>
            <person name="Gautier V."/>
            <person name="Ament-Velasquez S.L."/>
            <person name="Kruys A."/>
            <person name="Hutchinson M.I."/>
            <person name="Powell A.J."/>
            <person name="Barry K."/>
            <person name="Miller A.N."/>
            <person name="Grigoriev I.V."/>
            <person name="Debuchy R."/>
            <person name="Gladieux P."/>
            <person name="Hiltunen Thoren M."/>
            <person name="Johannesson H."/>
        </authorList>
    </citation>
    <scope>NUCLEOTIDE SEQUENCE</scope>
    <source>
        <strain evidence="5">PSN309</strain>
    </source>
</reference>
<dbReference type="PANTHER" id="PTHR43712">
    <property type="entry name" value="PUTATIVE (AFU_ORTHOLOGUE AFUA_4G14580)-RELATED"/>
    <property type="match status" value="1"/>
</dbReference>
<evidence type="ECO:0000256" key="1">
    <source>
        <dbReference type="ARBA" id="ARBA00022603"/>
    </source>
</evidence>
<evidence type="ECO:0000256" key="2">
    <source>
        <dbReference type="ARBA" id="ARBA00022679"/>
    </source>
</evidence>
<dbReference type="PROSITE" id="PS51683">
    <property type="entry name" value="SAM_OMT_II"/>
    <property type="match status" value="1"/>
</dbReference>
<dbReference type="GO" id="GO:0032259">
    <property type="term" value="P:methylation"/>
    <property type="evidence" value="ECO:0007669"/>
    <property type="project" value="UniProtKB-KW"/>
</dbReference>
<name>A0AAN6WJ12_9PEZI</name>
<evidence type="ECO:0000256" key="3">
    <source>
        <dbReference type="ARBA" id="ARBA00022691"/>
    </source>
</evidence>
<dbReference type="PANTHER" id="PTHR43712:SF16">
    <property type="entry name" value="O-METHYLTRANSFERASE ELCB"/>
    <property type="match status" value="1"/>
</dbReference>
<keyword evidence="2" id="KW-0808">Transferase</keyword>
<keyword evidence="3" id="KW-0949">S-adenosyl-L-methionine</keyword>
<reference evidence="5" key="2">
    <citation type="submission" date="2023-05" db="EMBL/GenBank/DDBJ databases">
        <authorList>
            <consortium name="Lawrence Berkeley National Laboratory"/>
            <person name="Steindorff A."/>
            <person name="Hensen N."/>
            <person name="Bonometti L."/>
            <person name="Westerberg I."/>
            <person name="Brannstrom I.O."/>
            <person name="Guillou S."/>
            <person name="Cros-Aarteil S."/>
            <person name="Calhoun S."/>
            <person name="Haridas S."/>
            <person name="Kuo A."/>
            <person name="Mondo S."/>
            <person name="Pangilinan J."/>
            <person name="Riley R."/>
            <person name="Labutti K."/>
            <person name="Andreopoulos B."/>
            <person name="Lipzen A."/>
            <person name="Chen C."/>
            <person name="Yanf M."/>
            <person name="Daum C."/>
            <person name="Ng V."/>
            <person name="Clum A."/>
            <person name="Ohm R."/>
            <person name="Martin F."/>
            <person name="Silar P."/>
            <person name="Natvig D."/>
            <person name="Lalanne C."/>
            <person name="Gautier V."/>
            <person name="Ament-Velasquez S.L."/>
            <person name="Kruys A."/>
            <person name="Hutchinson M.I."/>
            <person name="Powell A.J."/>
            <person name="Barry K."/>
            <person name="Miller A.N."/>
            <person name="Grigoriev I.V."/>
            <person name="Debuchy R."/>
            <person name="Gladieux P."/>
            <person name="Thoren M.H."/>
            <person name="Johannesson H."/>
        </authorList>
    </citation>
    <scope>NUCLEOTIDE SEQUENCE</scope>
    <source>
        <strain evidence="5">PSN309</strain>
    </source>
</reference>
<dbReference type="Pfam" id="PF00891">
    <property type="entry name" value="Methyltransf_2"/>
    <property type="match status" value="1"/>
</dbReference>
<keyword evidence="1" id="KW-0489">Methyltransferase</keyword>